<dbReference type="Proteomes" id="UP000683360">
    <property type="component" value="Unassembled WGS sequence"/>
</dbReference>
<sequence length="209" mass="23465">MPDPRIGPDKNSDIEEVTELTDTNQVESAIVCADNLVDLTDQVNETESANVSTAYLMATTDHIVTLENHSHEDNNKLAIIEHKHSEEHIDIIIEKAMEYYPELKRVIYGDILSNNGNVDPFDTVHVVGESQAVLHVNQEIKYESTTVQLEQLNLITLQLSNETVNLTFQDIFAFTTGLKSPPPLGLNPEPSIAFLHVENLNHRLEKKDV</sequence>
<evidence type="ECO:0000313" key="2">
    <source>
        <dbReference type="Proteomes" id="UP000683360"/>
    </source>
</evidence>
<protein>
    <submittedName>
        <fullName evidence="1">Uncharacterized protein</fullName>
    </submittedName>
</protein>
<dbReference type="AlphaFoldDB" id="A0A8S3VCT1"/>
<dbReference type="EMBL" id="CAJPWZ010003127">
    <property type="protein sequence ID" value="CAG2252653.1"/>
    <property type="molecule type" value="Genomic_DNA"/>
</dbReference>
<gene>
    <name evidence="1" type="ORF">MEDL_64228</name>
</gene>
<accession>A0A8S3VCT1</accession>
<comment type="caution">
    <text evidence="1">The sequence shown here is derived from an EMBL/GenBank/DDBJ whole genome shotgun (WGS) entry which is preliminary data.</text>
</comment>
<organism evidence="1 2">
    <name type="scientific">Mytilus edulis</name>
    <name type="common">Blue mussel</name>
    <dbReference type="NCBI Taxonomy" id="6550"/>
    <lineage>
        <taxon>Eukaryota</taxon>
        <taxon>Metazoa</taxon>
        <taxon>Spiralia</taxon>
        <taxon>Lophotrochozoa</taxon>
        <taxon>Mollusca</taxon>
        <taxon>Bivalvia</taxon>
        <taxon>Autobranchia</taxon>
        <taxon>Pteriomorphia</taxon>
        <taxon>Mytilida</taxon>
        <taxon>Mytiloidea</taxon>
        <taxon>Mytilidae</taxon>
        <taxon>Mytilinae</taxon>
        <taxon>Mytilus</taxon>
    </lineage>
</organism>
<reference evidence="1" key="1">
    <citation type="submission" date="2021-03" db="EMBL/GenBank/DDBJ databases">
        <authorList>
            <person name="Bekaert M."/>
        </authorList>
    </citation>
    <scope>NUCLEOTIDE SEQUENCE</scope>
</reference>
<evidence type="ECO:0000313" key="1">
    <source>
        <dbReference type="EMBL" id="CAG2252653.1"/>
    </source>
</evidence>
<proteinExistence type="predicted"/>
<dbReference type="OrthoDB" id="10449063at2759"/>
<keyword evidence="2" id="KW-1185">Reference proteome</keyword>
<name>A0A8S3VCT1_MYTED</name>